<evidence type="ECO:0000256" key="4">
    <source>
        <dbReference type="ARBA" id="ARBA00022964"/>
    </source>
</evidence>
<protein>
    <recommendedName>
        <fullName evidence="9">Fe2OG dioxygenase domain-containing protein</fullName>
    </recommendedName>
</protein>
<dbReference type="HOGENOM" id="CLU_022320_1_0_1"/>
<dbReference type="InterPro" id="IPR044861">
    <property type="entry name" value="IPNS-like_FE2OG_OXY"/>
</dbReference>
<evidence type="ECO:0000256" key="3">
    <source>
        <dbReference type="ARBA" id="ARBA00022729"/>
    </source>
</evidence>
<comment type="cofactor">
    <cofactor evidence="1">
        <name>L-ascorbate</name>
        <dbReference type="ChEBI" id="CHEBI:38290"/>
    </cofactor>
</comment>
<keyword evidence="5" id="KW-0560">Oxidoreductase</keyword>
<evidence type="ECO:0000256" key="6">
    <source>
        <dbReference type="ARBA" id="ARBA00023004"/>
    </source>
</evidence>
<dbReference type="GO" id="GO:0030199">
    <property type="term" value="P:collagen fibril organization"/>
    <property type="evidence" value="ECO:0000318"/>
    <property type="project" value="GO_Central"/>
</dbReference>
<evidence type="ECO:0000259" key="9">
    <source>
        <dbReference type="PROSITE" id="PS51471"/>
    </source>
</evidence>
<dbReference type="GO" id="GO:0005615">
    <property type="term" value="C:extracellular space"/>
    <property type="evidence" value="ECO:0000318"/>
    <property type="project" value="GO_Central"/>
</dbReference>
<keyword evidence="7" id="KW-0325">Glycoprotein</keyword>
<keyword evidence="3 8" id="KW-0732">Signal</keyword>
<evidence type="ECO:0000256" key="1">
    <source>
        <dbReference type="ARBA" id="ARBA00001961"/>
    </source>
</evidence>
<keyword evidence="11" id="KW-1185">Reference proteome</keyword>
<sequence>MSVKALISSCVFLLASLSYLVNADNGFSRDPKELELLVLTVATEETDGYTRFMRSCSHYDVPVRVIGMNTSWKGGNVRTDPGGAHKINLLKDAVAEYKDKKNLVLMFSDSYDAIFLARAEAFIKKFLEFKAHVVFSAEGFCWPDRWLVDKYPEVGHGKRYLCSGGFIGYAPVFHQIINEKPVKDEDDDQLFYTNIYLDKEKRDKFNMKLDHKAEIFMNLNGAEEEVQLKFEGEKVWLYNKVYSTTPLWVHGNGPSKVHLNYIGNYLPAMWNKEKGCLVCNEDTIKLPEKESDYPKVMMAIFISRPTPFVPEFFKRIEALDYPKKKIALYIHNLMDGHTKEVNEWLTEEIRGLYHSVTYQGPGTFEAAARNKAVYSGSDYLFVVDANVVYTNKKSLKLLIEQNRPLLVPKMSKHAKLWSNFWGTIGDDGYYARAEDYIDIVEYRRVGIWNSAYVTGSYLIQKDVLPKLKHAYSYGNLEPDLSFSKYLRDNGIFMYVTNMHYFGRLKETDTVTTNHLHNDLWQIFDNQIDWEERYLHPNYSQNLNKSIPLKMPCNDVFWFPLMSETWATHMIEEMEHYGKWSGGKHEPQDARLNGGYENVPTVDIHMNQVGWEREWLHLLKTYIVPVNTRIFPGYYSEGRAIMNFVVKYTPSGQYYLRPHHDSSTYTINIGLNKPGIHYGGGGSRFIRQDCAVTDTQVGWALMHPGRLTHYHEGLPTTWGTRYIMVCFVDP</sequence>
<keyword evidence="4" id="KW-0223">Dioxygenase</keyword>
<dbReference type="InParanoid" id="A7S477"/>
<dbReference type="STRING" id="45351.A7S477"/>
<feature type="signal peptide" evidence="8">
    <location>
        <begin position="1"/>
        <end position="23"/>
    </location>
</feature>
<dbReference type="GO" id="GO:0005783">
    <property type="term" value="C:endoplasmic reticulum"/>
    <property type="evidence" value="ECO:0000318"/>
    <property type="project" value="GO_Central"/>
</dbReference>
<dbReference type="PANTHER" id="PTHR10730">
    <property type="entry name" value="PROCOLLAGEN-LYSINE,2-OXOGLUTARATE 5-DIOXYGENASE/GLYCOSYLTRANSFERASE 25 FAMILY MEMBER"/>
    <property type="match status" value="1"/>
</dbReference>
<dbReference type="PhylomeDB" id="A7S477"/>
<organism evidence="10 11">
    <name type="scientific">Nematostella vectensis</name>
    <name type="common">Starlet sea anemone</name>
    <dbReference type="NCBI Taxonomy" id="45351"/>
    <lineage>
        <taxon>Eukaryota</taxon>
        <taxon>Metazoa</taxon>
        <taxon>Cnidaria</taxon>
        <taxon>Anthozoa</taxon>
        <taxon>Hexacorallia</taxon>
        <taxon>Actiniaria</taxon>
        <taxon>Edwardsiidae</taxon>
        <taxon>Nematostella</taxon>
    </lineage>
</organism>
<dbReference type="GO" id="GO:0008475">
    <property type="term" value="F:procollagen-lysine 5-dioxygenase activity"/>
    <property type="evidence" value="ECO:0000318"/>
    <property type="project" value="GO_Central"/>
</dbReference>
<dbReference type="FunCoup" id="A7S477">
    <property type="interactions" value="43"/>
</dbReference>
<evidence type="ECO:0000256" key="2">
    <source>
        <dbReference type="ARBA" id="ARBA00022723"/>
    </source>
</evidence>
<evidence type="ECO:0000256" key="7">
    <source>
        <dbReference type="ARBA" id="ARBA00023180"/>
    </source>
</evidence>
<dbReference type="InterPro" id="IPR005123">
    <property type="entry name" value="Oxoglu/Fe-dep_dioxygenase_dom"/>
</dbReference>
<dbReference type="PROSITE" id="PS51471">
    <property type="entry name" value="FE2OG_OXY"/>
    <property type="match status" value="1"/>
</dbReference>
<feature type="domain" description="Fe2OG dioxygenase" evidence="9">
    <location>
        <begin position="638"/>
        <end position="729"/>
    </location>
</feature>
<feature type="chain" id="PRO_5002715005" description="Fe2OG dioxygenase domain-containing protein" evidence="8">
    <location>
        <begin position="24"/>
        <end position="729"/>
    </location>
</feature>
<dbReference type="AlphaFoldDB" id="A7S477"/>
<dbReference type="Pfam" id="PF25342">
    <property type="entry name" value="GT_PLOD"/>
    <property type="match status" value="1"/>
</dbReference>
<dbReference type="OMA" id="ETMEDCG"/>
<evidence type="ECO:0000256" key="5">
    <source>
        <dbReference type="ARBA" id="ARBA00023002"/>
    </source>
</evidence>
<evidence type="ECO:0000256" key="8">
    <source>
        <dbReference type="SAM" id="SignalP"/>
    </source>
</evidence>
<reference evidence="10 11" key="1">
    <citation type="journal article" date="2007" name="Science">
        <title>Sea anemone genome reveals ancestral eumetazoan gene repertoire and genomic organization.</title>
        <authorList>
            <person name="Putnam N.H."/>
            <person name="Srivastava M."/>
            <person name="Hellsten U."/>
            <person name="Dirks B."/>
            <person name="Chapman J."/>
            <person name="Salamov A."/>
            <person name="Terry A."/>
            <person name="Shapiro H."/>
            <person name="Lindquist E."/>
            <person name="Kapitonov V.V."/>
            <person name="Jurka J."/>
            <person name="Genikhovich G."/>
            <person name="Grigoriev I.V."/>
            <person name="Lucas S.M."/>
            <person name="Steele R.E."/>
            <person name="Finnerty J.R."/>
            <person name="Technau U."/>
            <person name="Martindale M.Q."/>
            <person name="Rokhsar D.S."/>
        </authorList>
    </citation>
    <scope>NUCLEOTIDE SEQUENCE [LARGE SCALE GENOMIC DNA]</scope>
    <source>
        <strain evidence="11">CH2 X CH6</strain>
    </source>
</reference>
<dbReference type="GO" id="GO:0031418">
    <property type="term" value="F:L-ascorbic acid binding"/>
    <property type="evidence" value="ECO:0007669"/>
    <property type="project" value="InterPro"/>
</dbReference>
<gene>
    <name evidence="10" type="ORF">NEMVEDRAFT_v1g234891</name>
</gene>
<dbReference type="Pfam" id="PF03171">
    <property type="entry name" value="2OG-FeII_Oxy"/>
    <property type="match status" value="1"/>
</dbReference>
<name>A7S477_NEMVE</name>
<dbReference type="GO" id="GO:0005506">
    <property type="term" value="F:iron ion binding"/>
    <property type="evidence" value="ECO:0007669"/>
    <property type="project" value="InterPro"/>
</dbReference>
<dbReference type="Proteomes" id="UP000001593">
    <property type="component" value="Unassembled WGS sequence"/>
</dbReference>
<proteinExistence type="predicted"/>
<dbReference type="eggNOG" id="KOG1971">
    <property type="taxonomic scope" value="Eukaryota"/>
</dbReference>
<dbReference type="SMART" id="SM00702">
    <property type="entry name" value="P4Hc"/>
    <property type="match status" value="1"/>
</dbReference>
<dbReference type="PANTHER" id="PTHR10730:SF45">
    <property type="entry name" value="PROCOLLAGEN-LYSINE,2-OXOGLUTARATE 5-DIOXYGENASE"/>
    <property type="match status" value="1"/>
</dbReference>
<dbReference type="EMBL" id="DS469577">
    <property type="protein sequence ID" value="EDO41428.1"/>
    <property type="molecule type" value="Genomic_DNA"/>
</dbReference>
<evidence type="ECO:0000313" key="10">
    <source>
        <dbReference type="EMBL" id="EDO41428.1"/>
    </source>
</evidence>
<dbReference type="Gene3D" id="2.60.120.620">
    <property type="entry name" value="q2cbj1_9rhob like domain"/>
    <property type="match status" value="1"/>
</dbReference>
<dbReference type="InterPro" id="IPR057589">
    <property type="entry name" value="GT_PLOD"/>
</dbReference>
<dbReference type="GO" id="GO:0005794">
    <property type="term" value="C:Golgi apparatus"/>
    <property type="evidence" value="ECO:0000318"/>
    <property type="project" value="GO_Central"/>
</dbReference>
<dbReference type="InterPro" id="IPR006620">
    <property type="entry name" value="Pro_4_hyd_alph"/>
</dbReference>
<accession>A7S477</accession>
<keyword evidence="2" id="KW-0479">Metal-binding</keyword>
<dbReference type="InterPro" id="IPR050757">
    <property type="entry name" value="Collagen_mod_GT25"/>
</dbReference>
<evidence type="ECO:0000313" key="11">
    <source>
        <dbReference type="Proteomes" id="UP000001593"/>
    </source>
</evidence>
<keyword evidence="6" id="KW-0408">Iron</keyword>